<feature type="non-terminal residue" evidence="1">
    <location>
        <position position="121"/>
    </location>
</feature>
<gene>
    <name evidence="1" type="ORF">BDZ94DRAFT_1144566</name>
</gene>
<feature type="non-terminal residue" evidence="1">
    <location>
        <position position="1"/>
    </location>
</feature>
<protein>
    <submittedName>
        <fullName evidence="1">Uncharacterized protein</fullName>
    </submittedName>
</protein>
<dbReference type="Gene3D" id="2.40.70.10">
    <property type="entry name" value="Acid Proteases"/>
    <property type="match status" value="1"/>
</dbReference>
<dbReference type="CDD" id="cd00303">
    <property type="entry name" value="retropepsin_like"/>
    <property type="match status" value="1"/>
</dbReference>
<dbReference type="EMBL" id="MU150473">
    <property type="protein sequence ID" value="KAF9456028.1"/>
    <property type="molecule type" value="Genomic_DNA"/>
</dbReference>
<dbReference type="Proteomes" id="UP000807353">
    <property type="component" value="Unassembled WGS sequence"/>
</dbReference>
<evidence type="ECO:0000313" key="1">
    <source>
        <dbReference type="EMBL" id="KAF9456028.1"/>
    </source>
</evidence>
<dbReference type="AlphaFoldDB" id="A0A9P5XSH1"/>
<keyword evidence="2" id="KW-1185">Reference proteome</keyword>
<dbReference type="Pfam" id="PF08284">
    <property type="entry name" value="RVP_2"/>
    <property type="match status" value="1"/>
</dbReference>
<dbReference type="InterPro" id="IPR021109">
    <property type="entry name" value="Peptidase_aspartic_dom_sf"/>
</dbReference>
<accession>A0A9P5XSH1</accession>
<dbReference type="SUPFAM" id="SSF50630">
    <property type="entry name" value="Acid proteases"/>
    <property type="match status" value="1"/>
</dbReference>
<sequence length="121" mass="13292">ECLATYVKVNGQDAWTLWDSGSTTTGITPAFAQVANIPVFALEDPHILQLGTTGSRANVNYGLYTQIKIQGTTTREYLDVANFDRYNMIVGTPYMHCNKVKLDFENKCVVVNGVSTPAMPV</sequence>
<evidence type="ECO:0000313" key="2">
    <source>
        <dbReference type="Proteomes" id="UP000807353"/>
    </source>
</evidence>
<organism evidence="1 2">
    <name type="scientific">Collybia nuda</name>
    <dbReference type="NCBI Taxonomy" id="64659"/>
    <lineage>
        <taxon>Eukaryota</taxon>
        <taxon>Fungi</taxon>
        <taxon>Dikarya</taxon>
        <taxon>Basidiomycota</taxon>
        <taxon>Agaricomycotina</taxon>
        <taxon>Agaricomycetes</taxon>
        <taxon>Agaricomycetidae</taxon>
        <taxon>Agaricales</taxon>
        <taxon>Tricholomatineae</taxon>
        <taxon>Clitocybaceae</taxon>
        <taxon>Collybia</taxon>
    </lineage>
</organism>
<comment type="caution">
    <text evidence="1">The sequence shown here is derived from an EMBL/GenBank/DDBJ whole genome shotgun (WGS) entry which is preliminary data.</text>
</comment>
<reference evidence="1" key="1">
    <citation type="submission" date="2020-11" db="EMBL/GenBank/DDBJ databases">
        <authorList>
            <consortium name="DOE Joint Genome Institute"/>
            <person name="Ahrendt S."/>
            <person name="Riley R."/>
            <person name="Andreopoulos W."/>
            <person name="Labutti K."/>
            <person name="Pangilinan J."/>
            <person name="Ruiz-Duenas F.J."/>
            <person name="Barrasa J.M."/>
            <person name="Sanchez-Garcia M."/>
            <person name="Camarero S."/>
            <person name="Miyauchi S."/>
            <person name="Serrano A."/>
            <person name="Linde D."/>
            <person name="Babiker R."/>
            <person name="Drula E."/>
            <person name="Ayuso-Fernandez I."/>
            <person name="Pacheco R."/>
            <person name="Padilla G."/>
            <person name="Ferreira P."/>
            <person name="Barriuso J."/>
            <person name="Kellner H."/>
            <person name="Castanera R."/>
            <person name="Alfaro M."/>
            <person name="Ramirez L."/>
            <person name="Pisabarro A.G."/>
            <person name="Kuo A."/>
            <person name="Tritt A."/>
            <person name="Lipzen A."/>
            <person name="He G."/>
            <person name="Yan M."/>
            <person name="Ng V."/>
            <person name="Cullen D."/>
            <person name="Martin F."/>
            <person name="Rosso M.-N."/>
            <person name="Henrissat B."/>
            <person name="Hibbett D."/>
            <person name="Martinez A.T."/>
            <person name="Grigoriev I.V."/>
        </authorList>
    </citation>
    <scope>NUCLEOTIDE SEQUENCE</scope>
    <source>
        <strain evidence="1">CBS 247.69</strain>
    </source>
</reference>
<proteinExistence type="predicted"/>
<dbReference type="OrthoDB" id="2799149at2759"/>
<name>A0A9P5XSH1_9AGAR</name>